<keyword evidence="2" id="KW-1185">Reference proteome</keyword>
<evidence type="ECO:0000313" key="2">
    <source>
        <dbReference type="Proteomes" id="UP001159363"/>
    </source>
</evidence>
<protein>
    <submittedName>
        <fullName evidence="1">Uncharacterized protein</fullName>
    </submittedName>
</protein>
<comment type="caution">
    <text evidence="1">The sequence shown here is derived from an EMBL/GenBank/DDBJ whole genome shotgun (WGS) entry which is preliminary data.</text>
</comment>
<sequence length="189" mass="21814">MEHLVVTTRRKEAVAVVGTALRSVEELLLLQVFYYALLQKRKTYEMAPFLMVQKWLMRMGTLSHTTLMNELRDDPNDWQLYENGRDCIYANTTQLDDRIDTCGSRSLCLNKPCQRYLPNHLQGVKKGIPKDQVCEFAISPTQQSPWTQVTGQQCYWVQAHVEIPAAVVVVYRHTNSWTGSPIPLQILHH</sequence>
<proteinExistence type="predicted"/>
<name>A0ABQ9GQC8_9NEOP</name>
<gene>
    <name evidence="1" type="ORF">PR048_025098</name>
</gene>
<reference evidence="1 2" key="1">
    <citation type="submission" date="2023-02" db="EMBL/GenBank/DDBJ databases">
        <title>LHISI_Scaffold_Assembly.</title>
        <authorList>
            <person name="Stuart O.P."/>
            <person name="Cleave R."/>
            <person name="Magrath M.J.L."/>
            <person name="Mikheyev A.S."/>
        </authorList>
    </citation>
    <scope>NUCLEOTIDE SEQUENCE [LARGE SCALE GENOMIC DNA]</scope>
    <source>
        <strain evidence="1">Daus_M_001</strain>
        <tissue evidence="1">Leg muscle</tissue>
    </source>
</reference>
<dbReference type="EMBL" id="JARBHB010000010">
    <property type="protein sequence ID" value="KAJ8874255.1"/>
    <property type="molecule type" value="Genomic_DNA"/>
</dbReference>
<evidence type="ECO:0000313" key="1">
    <source>
        <dbReference type="EMBL" id="KAJ8874255.1"/>
    </source>
</evidence>
<accession>A0ABQ9GQC8</accession>
<dbReference type="Proteomes" id="UP001159363">
    <property type="component" value="Chromosome 9"/>
</dbReference>
<organism evidence="1 2">
    <name type="scientific">Dryococelus australis</name>
    <dbReference type="NCBI Taxonomy" id="614101"/>
    <lineage>
        <taxon>Eukaryota</taxon>
        <taxon>Metazoa</taxon>
        <taxon>Ecdysozoa</taxon>
        <taxon>Arthropoda</taxon>
        <taxon>Hexapoda</taxon>
        <taxon>Insecta</taxon>
        <taxon>Pterygota</taxon>
        <taxon>Neoptera</taxon>
        <taxon>Polyneoptera</taxon>
        <taxon>Phasmatodea</taxon>
        <taxon>Verophasmatodea</taxon>
        <taxon>Anareolatae</taxon>
        <taxon>Phasmatidae</taxon>
        <taxon>Eurycanthinae</taxon>
        <taxon>Dryococelus</taxon>
    </lineage>
</organism>